<dbReference type="Proteomes" id="UP000008068">
    <property type="component" value="Unassembled WGS sequence"/>
</dbReference>
<keyword evidence="7" id="KW-1133">Transmembrane helix</keyword>
<reference evidence="9" key="1">
    <citation type="submission" date="2011-07" db="EMBL/GenBank/DDBJ databases">
        <authorList>
            <consortium name="Caenorhabditis brenneri Sequencing and Analysis Consortium"/>
            <person name="Wilson R.K."/>
        </authorList>
    </citation>
    <scope>NUCLEOTIDE SEQUENCE [LARGE SCALE GENOMIC DNA]</scope>
    <source>
        <strain evidence="9">PB2801</strain>
    </source>
</reference>
<keyword evidence="4" id="KW-0808">Transferase</keyword>
<evidence type="ECO:0000256" key="6">
    <source>
        <dbReference type="ARBA" id="ARBA00047475"/>
    </source>
</evidence>
<dbReference type="eggNOG" id="KOG1192">
    <property type="taxonomic scope" value="Eukaryota"/>
</dbReference>
<dbReference type="GO" id="GO:0015020">
    <property type="term" value="F:glucuronosyltransferase activity"/>
    <property type="evidence" value="ECO:0007669"/>
    <property type="project" value="UniProtKB-EC"/>
</dbReference>
<evidence type="ECO:0000256" key="2">
    <source>
        <dbReference type="ARBA" id="ARBA00012544"/>
    </source>
</evidence>
<dbReference type="HOGENOM" id="CLU_012949_1_0_1"/>
<sequence>MILRCIFLISTLPSAISTLNILFYILLLGKSHIDFTDSLIESLVVRGHTVDLIIARMNSHVTTNGTSRTSRIYSYGFKEDSPWSKTPHLLDPFKPRVRTWNEHRHYMDIATELCEIGFSDPGLHDFLVGQKYDIGIATEYDYCGFALMRNYSIPSVASVSSMAILDQQSINAGMPNSAAVTSAIFETEDLTTWYGKIANFLNWAHINYIVYPYCQKSQLDIIKNHGLHVDNLVESIDIQFVNSNELIEFPRVVTPKMKYIGGINLKESKGILDESVERIIGDVKEGIVVFCFGTQVPSSVFPLEVRHAFAQAIRQFPDFTFVWKYELQDGDEKIFANSTNLKFLKWLPQTDLLIIFSMQNVLPRCSMNDPRHQNKFSSNGLNTPPVTLFFTEI</sequence>
<evidence type="ECO:0000256" key="5">
    <source>
        <dbReference type="ARBA" id="ARBA00022729"/>
    </source>
</evidence>
<dbReference type="FunCoup" id="G0P439">
    <property type="interactions" value="2"/>
</dbReference>
<keyword evidence="7" id="KW-0472">Membrane</keyword>
<comment type="similarity">
    <text evidence="1">Belongs to the UDP-glycosyltransferase family.</text>
</comment>
<organism evidence="9">
    <name type="scientific">Caenorhabditis brenneri</name>
    <name type="common">Nematode worm</name>
    <dbReference type="NCBI Taxonomy" id="135651"/>
    <lineage>
        <taxon>Eukaryota</taxon>
        <taxon>Metazoa</taxon>
        <taxon>Ecdysozoa</taxon>
        <taxon>Nematoda</taxon>
        <taxon>Chromadorea</taxon>
        <taxon>Rhabditida</taxon>
        <taxon>Rhabditina</taxon>
        <taxon>Rhabditomorpha</taxon>
        <taxon>Rhabditoidea</taxon>
        <taxon>Rhabditidae</taxon>
        <taxon>Peloderinae</taxon>
        <taxon>Caenorhabditis</taxon>
    </lineage>
</organism>
<dbReference type="EMBL" id="GL380057">
    <property type="protein sequence ID" value="EGT44597.1"/>
    <property type="molecule type" value="Genomic_DNA"/>
</dbReference>
<name>G0P439_CAEBE</name>
<dbReference type="SUPFAM" id="SSF53756">
    <property type="entry name" value="UDP-Glycosyltransferase/glycogen phosphorylase"/>
    <property type="match status" value="1"/>
</dbReference>
<dbReference type="AlphaFoldDB" id="G0P439"/>
<keyword evidence="3" id="KW-0328">Glycosyltransferase</keyword>
<dbReference type="PANTHER" id="PTHR48043:SF8">
    <property type="entry name" value="GLUCURONOSYLTRANSFERASE"/>
    <property type="match status" value="1"/>
</dbReference>
<evidence type="ECO:0000256" key="1">
    <source>
        <dbReference type="ARBA" id="ARBA00009995"/>
    </source>
</evidence>
<evidence type="ECO:0000313" key="9">
    <source>
        <dbReference type="Proteomes" id="UP000008068"/>
    </source>
</evidence>
<dbReference type="Gene3D" id="3.40.50.2000">
    <property type="entry name" value="Glycogen Phosphorylase B"/>
    <property type="match status" value="1"/>
</dbReference>
<keyword evidence="7" id="KW-0812">Transmembrane</keyword>
<evidence type="ECO:0000256" key="3">
    <source>
        <dbReference type="ARBA" id="ARBA00022676"/>
    </source>
</evidence>
<keyword evidence="9" id="KW-1185">Reference proteome</keyword>
<dbReference type="InterPro" id="IPR050271">
    <property type="entry name" value="UDP-glycosyltransferase"/>
</dbReference>
<evidence type="ECO:0000256" key="7">
    <source>
        <dbReference type="SAM" id="Phobius"/>
    </source>
</evidence>
<evidence type="ECO:0000313" key="8">
    <source>
        <dbReference type="EMBL" id="EGT44597.1"/>
    </source>
</evidence>
<keyword evidence="5" id="KW-0732">Signal</keyword>
<dbReference type="PANTHER" id="PTHR48043">
    <property type="entry name" value="EG:EG0003.4 PROTEIN-RELATED"/>
    <property type="match status" value="1"/>
</dbReference>
<dbReference type="Pfam" id="PF00201">
    <property type="entry name" value="UDPGT"/>
    <property type="match status" value="1"/>
</dbReference>
<feature type="transmembrane region" description="Helical" evidence="7">
    <location>
        <begin position="6"/>
        <end position="27"/>
    </location>
</feature>
<proteinExistence type="inferred from homology"/>
<accession>G0P439</accession>
<dbReference type="STRING" id="135651.G0P439"/>
<dbReference type="InterPro" id="IPR002213">
    <property type="entry name" value="UDP_glucos_trans"/>
</dbReference>
<dbReference type="OMA" id="IARMNSH"/>
<dbReference type="InParanoid" id="G0P439"/>
<evidence type="ECO:0000256" key="4">
    <source>
        <dbReference type="ARBA" id="ARBA00022679"/>
    </source>
</evidence>
<gene>
    <name evidence="8" type="primary">Cbn-ugt-52</name>
    <name evidence="8" type="ORF">CAEBREN_02999</name>
</gene>
<comment type="catalytic activity">
    <reaction evidence="6">
        <text>glucuronate acceptor + UDP-alpha-D-glucuronate = acceptor beta-D-glucuronoside + UDP + H(+)</text>
        <dbReference type="Rhea" id="RHEA:21032"/>
        <dbReference type="ChEBI" id="CHEBI:15378"/>
        <dbReference type="ChEBI" id="CHEBI:58052"/>
        <dbReference type="ChEBI" id="CHEBI:58223"/>
        <dbReference type="ChEBI" id="CHEBI:132367"/>
        <dbReference type="ChEBI" id="CHEBI:132368"/>
        <dbReference type="EC" id="2.4.1.17"/>
    </reaction>
</comment>
<protein>
    <recommendedName>
        <fullName evidence="2">glucuronosyltransferase</fullName>
        <ecNumber evidence="2">2.4.1.17</ecNumber>
    </recommendedName>
</protein>
<dbReference type="EC" id="2.4.1.17" evidence="2"/>
<dbReference type="OrthoDB" id="5835829at2759"/>